<keyword evidence="6" id="KW-1185">Reference proteome</keyword>
<sequence length="586" mass="64833">MSARRGSIERNVSSRMEQLDDAHSPTEMPATHSSSSSVKGSFTDSRARSSQTSSAVPSLHEQPIGSGTMSPSLSQQQFYSQFPQHTVQRMQRGESTNSSWLGHTSYYGYGGASTPATPGVDPSVPLNGFFSPSGAATPMSANPSTNGIPPVPRLPAGISTPPNPKLRQRKIFKSTVLNENEEVHKPWLDSKARKSANRKAYWLFISGIVIGLLAAVAVIYTGYASVKQYKFCMVLDESFSGTEINPNIWFHEQETGGFGNGEFEWTTASTNNSYVKDGYLYIVPTLTSDALGMDAITNGYTLNLTTAGTCTAANPNDIDACSVYSNSSTGVILPPIQSARLVTNFSSTIKYGRVEVRAKMPKGDWIWPAVWMMPKYSVYGAWPRSGEIDIFESRGNIVKNKNDDFGQVMHSTLHWGPSSDYDGYKHTTDGKRLYRNYFNEDFHTVGMQWTPDGMYTYYDNPNNKVLEWKFDQSFWNLGDFPTAATNGSTLTDPWPANGNDIAPFDQEFFLILNVAVGGTNGWFNDPDMPWSNDADNARGEFWENRDTWLPTWGATDYDRGMVVDSVKMWNLEGVEGIDCPATPITN</sequence>
<feature type="region of interest" description="Disordered" evidence="2">
    <location>
        <begin position="1"/>
        <end position="73"/>
    </location>
</feature>
<feature type="transmembrane region" description="Helical" evidence="3">
    <location>
        <begin position="200"/>
        <end position="223"/>
    </location>
</feature>
<dbReference type="InterPro" id="IPR013320">
    <property type="entry name" value="ConA-like_dom_sf"/>
</dbReference>
<dbReference type="PROSITE" id="PS51762">
    <property type="entry name" value="GH16_2"/>
    <property type="match status" value="1"/>
</dbReference>
<keyword evidence="5" id="KW-0430">Lectin</keyword>
<dbReference type="SUPFAM" id="SSF49899">
    <property type="entry name" value="Concanavalin A-like lectins/glucanases"/>
    <property type="match status" value="1"/>
</dbReference>
<comment type="similarity">
    <text evidence="1">Belongs to the glycosyl hydrolase 16 family.</text>
</comment>
<evidence type="ECO:0000259" key="4">
    <source>
        <dbReference type="PROSITE" id="PS51762"/>
    </source>
</evidence>
<dbReference type="InterPro" id="IPR050546">
    <property type="entry name" value="Glycosyl_Hydrlase_16"/>
</dbReference>
<dbReference type="AlphaFoldDB" id="A0A316UE63"/>
<dbReference type="Proteomes" id="UP000245942">
    <property type="component" value="Unassembled WGS sequence"/>
</dbReference>
<evidence type="ECO:0000313" key="6">
    <source>
        <dbReference type="Proteomes" id="UP000245942"/>
    </source>
</evidence>
<dbReference type="RefSeq" id="XP_025350632.1">
    <property type="nucleotide sequence ID" value="XM_025491247.1"/>
</dbReference>
<keyword evidence="3" id="KW-0812">Transmembrane</keyword>
<feature type="compositionally biased region" description="Polar residues" evidence="2">
    <location>
        <begin position="31"/>
        <end position="56"/>
    </location>
</feature>
<dbReference type="STRING" id="1684307.A0A316UE63"/>
<dbReference type="OrthoDB" id="4781at2759"/>
<dbReference type="GO" id="GO:0005975">
    <property type="term" value="P:carbohydrate metabolic process"/>
    <property type="evidence" value="ECO:0007669"/>
    <property type="project" value="InterPro"/>
</dbReference>
<name>A0A316UE63_9BASI</name>
<dbReference type="Gene3D" id="2.60.120.200">
    <property type="match status" value="1"/>
</dbReference>
<feature type="domain" description="GH16" evidence="4">
    <location>
        <begin position="237"/>
        <end position="574"/>
    </location>
</feature>
<proteinExistence type="inferred from homology"/>
<gene>
    <name evidence="5" type="ORF">BCV69DRAFT_279417</name>
</gene>
<dbReference type="PANTHER" id="PTHR10963:SF55">
    <property type="entry name" value="GLYCOSIDE HYDROLASE FAMILY 16 PROTEIN"/>
    <property type="match status" value="1"/>
</dbReference>
<keyword evidence="3" id="KW-1133">Transmembrane helix</keyword>
<reference evidence="5 6" key="1">
    <citation type="journal article" date="2018" name="Mol. Biol. Evol.">
        <title>Broad Genomic Sampling Reveals a Smut Pathogenic Ancestry of the Fungal Clade Ustilaginomycotina.</title>
        <authorList>
            <person name="Kijpornyongpan T."/>
            <person name="Mondo S.J."/>
            <person name="Barry K."/>
            <person name="Sandor L."/>
            <person name="Lee J."/>
            <person name="Lipzen A."/>
            <person name="Pangilinan J."/>
            <person name="LaButti K."/>
            <person name="Hainaut M."/>
            <person name="Henrissat B."/>
            <person name="Grigoriev I.V."/>
            <person name="Spatafora J.W."/>
            <person name="Aime M.C."/>
        </authorList>
    </citation>
    <scope>NUCLEOTIDE SEQUENCE [LARGE SCALE GENOMIC DNA]</scope>
    <source>
        <strain evidence="5 6">MCA 4718</strain>
    </source>
</reference>
<dbReference type="GO" id="GO:0030246">
    <property type="term" value="F:carbohydrate binding"/>
    <property type="evidence" value="ECO:0007669"/>
    <property type="project" value="UniProtKB-KW"/>
</dbReference>
<keyword evidence="3" id="KW-0472">Membrane</keyword>
<accession>A0A316UE63</accession>
<protein>
    <submittedName>
        <fullName evidence="5">Concanavalin A-like lectin/glucanase</fullName>
    </submittedName>
</protein>
<evidence type="ECO:0000313" key="5">
    <source>
        <dbReference type="EMBL" id="PWN23472.1"/>
    </source>
</evidence>
<evidence type="ECO:0000256" key="3">
    <source>
        <dbReference type="SAM" id="Phobius"/>
    </source>
</evidence>
<dbReference type="PANTHER" id="PTHR10963">
    <property type="entry name" value="GLYCOSYL HYDROLASE-RELATED"/>
    <property type="match status" value="1"/>
</dbReference>
<dbReference type="EMBL" id="KZ819321">
    <property type="protein sequence ID" value="PWN23472.1"/>
    <property type="molecule type" value="Genomic_DNA"/>
</dbReference>
<evidence type="ECO:0000256" key="2">
    <source>
        <dbReference type="SAM" id="MobiDB-lite"/>
    </source>
</evidence>
<dbReference type="InterPro" id="IPR000757">
    <property type="entry name" value="Beta-glucanase-like"/>
</dbReference>
<dbReference type="GO" id="GO:0004553">
    <property type="term" value="F:hydrolase activity, hydrolyzing O-glycosyl compounds"/>
    <property type="evidence" value="ECO:0007669"/>
    <property type="project" value="InterPro"/>
</dbReference>
<organism evidence="5 6">
    <name type="scientific">Pseudomicrostroma glucosiphilum</name>
    <dbReference type="NCBI Taxonomy" id="1684307"/>
    <lineage>
        <taxon>Eukaryota</taxon>
        <taxon>Fungi</taxon>
        <taxon>Dikarya</taxon>
        <taxon>Basidiomycota</taxon>
        <taxon>Ustilaginomycotina</taxon>
        <taxon>Exobasidiomycetes</taxon>
        <taxon>Microstromatales</taxon>
        <taxon>Microstromatales incertae sedis</taxon>
        <taxon>Pseudomicrostroma</taxon>
    </lineage>
</organism>
<evidence type="ECO:0000256" key="1">
    <source>
        <dbReference type="ARBA" id="ARBA00006865"/>
    </source>
</evidence>
<dbReference type="Pfam" id="PF00722">
    <property type="entry name" value="Glyco_hydro_16"/>
    <property type="match status" value="1"/>
</dbReference>
<dbReference type="GeneID" id="37012981"/>